<protein>
    <submittedName>
        <fullName evidence="1">Uncharacterized protein</fullName>
    </submittedName>
</protein>
<dbReference type="InterPro" id="IPR040871">
    <property type="entry name" value="HopA1"/>
</dbReference>
<proteinExistence type="predicted"/>
<keyword evidence="2" id="KW-1185">Reference proteome</keyword>
<accession>A0ABR8Z0F2</accession>
<gene>
    <name evidence="1" type="ORF">H9624_03305</name>
</gene>
<reference evidence="1 2" key="1">
    <citation type="submission" date="2020-08" db="EMBL/GenBank/DDBJ databases">
        <title>A Genomic Blueprint of the Chicken Gut Microbiome.</title>
        <authorList>
            <person name="Gilroy R."/>
            <person name="Ravi A."/>
            <person name="Getino M."/>
            <person name="Pursley I."/>
            <person name="Horton D.L."/>
            <person name="Alikhan N.-F."/>
            <person name="Baker D."/>
            <person name="Gharbi K."/>
            <person name="Hall N."/>
            <person name="Watson M."/>
            <person name="Adriaenssens E.M."/>
            <person name="Foster-Nyarko E."/>
            <person name="Jarju S."/>
            <person name="Secka A."/>
            <person name="Antonio M."/>
            <person name="Oren A."/>
            <person name="Chaudhuri R."/>
            <person name="La Ragione R.M."/>
            <person name="Hildebrand F."/>
            <person name="Pallen M.J."/>
        </authorList>
    </citation>
    <scope>NUCLEOTIDE SEQUENCE [LARGE SCALE GENOMIC DNA]</scope>
    <source>
        <strain evidence="1 2">Sa1BUA1</strain>
    </source>
</reference>
<comment type="caution">
    <text evidence="1">The sequence shown here is derived from an EMBL/GenBank/DDBJ whole genome shotgun (WGS) entry which is preliminary data.</text>
</comment>
<dbReference type="EMBL" id="JACSPO010000001">
    <property type="protein sequence ID" value="MBD8061349.1"/>
    <property type="molecule type" value="Genomic_DNA"/>
</dbReference>
<evidence type="ECO:0000313" key="2">
    <source>
        <dbReference type="Proteomes" id="UP000661894"/>
    </source>
</evidence>
<evidence type="ECO:0000313" key="1">
    <source>
        <dbReference type="EMBL" id="MBD8061349.1"/>
    </source>
</evidence>
<organism evidence="1 2">
    <name type="scientific">Oceanitalea stevensii</name>
    <dbReference type="NCBI Taxonomy" id="2763072"/>
    <lineage>
        <taxon>Bacteria</taxon>
        <taxon>Bacillati</taxon>
        <taxon>Actinomycetota</taxon>
        <taxon>Actinomycetes</taxon>
        <taxon>Micrococcales</taxon>
        <taxon>Bogoriellaceae</taxon>
        <taxon>Georgenia</taxon>
    </lineage>
</organism>
<dbReference type="RefSeq" id="WP_251838469.1">
    <property type="nucleotide sequence ID" value="NZ_JACSPO010000001.1"/>
</dbReference>
<dbReference type="Pfam" id="PF17914">
    <property type="entry name" value="HopA1"/>
    <property type="match status" value="1"/>
</dbReference>
<sequence>MLTPAHVRRQVERLARLVTGEPAAWAATVPGAATLAEALYARWYTEPPAVTRPAGVADPSLHGGSLVAVLRAARTADRPSGEPCVVLAAAPDGSVMAQRGQAVRQVRSGEYVARARPGVPPAPGELVDVLAPLEMVDAERGLWWTFTDVPPEPPFGRVYLDARAATVARVVRAVGDALAGTSHQLKCPVHPSGYARVDAVVVYHRRADRPDVLDALRGAALEGLLDAPVPPLTCPVRPGVSWADDPGTTLSFGEHVCRALAAGVERSAAGWAAATVEERTGRLLSALTDAGVDPGRPWEAGT</sequence>
<name>A0ABR8Z0F2_9MICO</name>
<dbReference type="Proteomes" id="UP000661894">
    <property type="component" value="Unassembled WGS sequence"/>
</dbReference>